<dbReference type="Proteomes" id="UP001157017">
    <property type="component" value="Unassembled WGS sequence"/>
</dbReference>
<organism evidence="6 7">
    <name type="scientific">Angustibacter aerolatus</name>
    <dbReference type="NCBI Taxonomy" id="1162965"/>
    <lineage>
        <taxon>Bacteria</taxon>
        <taxon>Bacillati</taxon>
        <taxon>Actinomycetota</taxon>
        <taxon>Actinomycetes</taxon>
        <taxon>Kineosporiales</taxon>
        <taxon>Kineosporiaceae</taxon>
    </lineage>
</organism>
<dbReference type="Gene3D" id="3.40.50.360">
    <property type="match status" value="1"/>
</dbReference>
<evidence type="ECO:0000256" key="1">
    <source>
        <dbReference type="ARBA" id="ARBA00022630"/>
    </source>
</evidence>
<feature type="compositionally biased region" description="Basic residues" evidence="4">
    <location>
        <begin position="74"/>
        <end position="102"/>
    </location>
</feature>
<keyword evidence="7" id="KW-1185">Reference proteome</keyword>
<feature type="domain" description="NADPH-dependent FMN reductase-like" evidence="5">
    <location>
        <begin position="2"/>
        <end position="60"/>
    </location>
</feature>
<dbReference type="EMBL" id="BSUZ01000001">
    <property type="protein sequence ID" value="GMA86652.1"/>
    <property type="molecule type" value="Genomic_DNA"/>
</dbReference>
<dbReference type="PANTHER" id="PTHR43408:SF2">
    <property type="entry name" value="FMN REDUCTASE (NADPH)"/>
    <property type="match status" value="1"/>
</dbReference>
<dbReference type="SUPFAM" id="SSF52218">
    <property type="entry name" value="Flavoproteins"/>
    <property type="match status" value="1"/>
</dbReference>
<reference evidence="7" key="1">
    <citation type="journal article" date="2019" name="Int. J. Syst. Evol. Microbiol.">
        <title>The Global Catalogue of Microorganisms (GCM) 10K type strain sequencing project: providing services to taxonomists for standard genome sequencing and annotation.</title>
        <authorList>
            <consortium name="The Broad Institute Genomics Platform"/>
            <consortium name="The Broad Institute Genome Sequencing Center for Infectious Disease"/>
            <person name="Wu L."/>
            <person name="Ma J."/>
        </authorList>
    </citation>
    <scope>NUCLEOTIDE SEQUENCE [LARGE SCALE GENOMIC DNA]</scope>
    <source>
        <strain evidence="7">NBRC 108730</strain>
    </source>
</reference>
<dbReference type="InterPro" id="IPR005025">
    <property type="entry name" value="FMN_Rdtase-like_dom"/>
</dbReference>
<gene>
    <name evidence="6" type="ORF">GCM10025868_19020</name>
</gene>
<accession>A0ABQ6JEL9</accession>
<comment type="caution">
    <text evidence="6">The sequence shown here is derived from an EMBL/GenBank/DDBJ whole genome shotgun (WGS) entry which is preliminary data.</text>
</comment>
<dbReference type="Pfam" id="PF03358">
    <property type="entry name" value="FMN_red"/>
    <property type="match status" value="1"/>
</dbReference>
<dbReference type="PANTHER" id="PTHR43408">
    <property type="entry name" value="FMN REDUCTASE (NADPH)"/>
    <property type="match status" value="1"/>
</dbReference>
<proteinExistence type="predicted"/>
<evidence type="ECO:0000256" key="3">
    <source>
        <dbReference type="ARBA" id="ARBA00023002"/>
    </source>
</evidence>
<keyword evidence="1" id="KW-0285">Flavoprotein</keyword>
<evidence type="ECO:0000313" key="7">
    <source>
        <dbReference type="Proteomes" id="UP001157017"/>
    </source>
</evidence>
<feature type="region of interest" description="Disordered" evidence="4">
    <location>
        <begin position="64"/>
        <end position="117"/>
    </location>
</feature>
<dbReference type="InterPro" id="IPR051814">
    <property type="entry name" value="NAD(P)H-dep_FMN_reductase"/>
</dbReference>
<dbReference type="InterPro" id="IPR029039">
    <property type="entry name" value="Flavoprotein-like_sf"/>
</dbReference>
<protein>
    <recommendedName>
        <fullName evidence="5">NADPH-dependent FMN reductase-like domain-containing protein</fullName>
    </recommendedName>
</protein>
<evidence type="ECO:0000256" key="2">
    <source>
        <dbReference type="ARBA" id="ARBA00022643"/>
    </source>
</evidence>
<keyword evidence="3" id="KW-0560">Oxidoreductase</keyword>
<name>A0ABQ6JEL9_9ACTN</name>
<evidence type="ECO:0000256" key="4">
    <source>
        <dbReference type="SAM" id="MobiDB-lite"/>
    </source>
</evidence>
<keyword evidence="2" id="KW-0288">FMN</keyword>
<evidence type="ECO:0000313" key="6">
    <source>
        <dbReference type="EMBL" id="GMA86652.1"/>
    </source>
</evidence>
<sequence length="117" mass="12391">MLVVATPTYKGAYTGLLKSFLDHVGADALAGAVAVPVTTVGGPAHTLAADVHLRPLLLEPGRLDAHDRAGGRRAVARRPGRRGRRVGRPQRRAGAPPRRRRCPDRPSCGAAPGCHRQ</sequence>
<evidence type="ECO:0000259" key="5">
    <source>
        <dbReference type="Pfam" id="PF03358"/>
    </source>
</evidence>